<dbReference type="Gene3D" id="3.40.50.1820">
    <property type="entry name" value="alpha/beta hydrolase"/>
    <property type="match status" value="1"/>
</dbReference>
<evidence type="ECO:0000256" key="1">
    <source>
        <dbReference type="SAM" id="SignalP"/>
    </source>
</evidence>
<dbReference type="GO" id="GO:0016787">
    <property type="term" value="F:hydrolase activity"/>
    <property type="evidence" value="ECO:0007669"/>
    <property type="project" value="UniProtKB-KW"/>
</dbReference>
<reference evidence="4" key="1">
    <citation type="journal article" date="2020" name="Appl. Environ. Microbiol.">
        <title>Diazotrophic Anaeromyxobacter Isolates from Soils.</title>
        <authorList>
            <person name="Masuda Y."/>
            <person name="Yamanaka H."/>
            <person name="Xu Z.X."/>
            <person name="Shiratori Y."/>
            <person name="Aono T."/>
            <person name="Amachi S."/>
            <person name="Senoo K."/>
            <person name="Itoh H."/>
        </authorList>
    </citation>
    <scope>NUCLEOTIDE SEQUENCE [LARGE SCALE GENOMIC DNA]</scope>
    <source>
        <strain evidence="4">R267</strain>
    </source>
</reference>
<feature type="signal peptide" evidence="1">
    <location>
        <begin position="1"/>
        <end position="21"/>
    </location>
</feature>
<sequence>MHGTKWVIAAFLALAGATARAEVKTKVIDYRQGDTALEGFLAWDDAAQGSRPGVLVIHEAWGENQHARDQAVRLARAGYVGFALDMYGKGKVTKHLEDAKAFMAEASKDPAVVRARFEAARKLLQAQPQVDPKKIGAVGYCFGGNVALNMARAGEDLAAVATFHAAIPSADQPVPGKVKPRILINTGGDDPLVPKSQIDAFVKELKDAGADISVITYPHAKHSFTNPEAAQAGMDALGYDADADRKSWEASMKMFQAAFKG</sequence>
<keyword evidence="4" id="KW-1185">Reference proteome</keyword>
<feature type="domain" description="Dienelactone hydrolase" evidence="2">
    <location>
        <begin position="38"/>
        <end position="258"/>
    </location>
</feature>
<dbReference type="InterPro" id="IPR002925">
    <property type="entry name" value="Dienelactn_hydro"/>
</dbReference>
<evidence type="ECO:0000313" key="4">
    <source>
        <dbReference type="Proteomes" id="UP000503640"/>
    </source>
</evidence>
<feature type="chain" id="PRO_5029514745" evidence="1">
    <location>
        <begin position="22"/>
        <end position="261"/>
    </location>
</feature>
<dbReference type="PANTHER" id="PTHR22946:SF0">
    <property type="entry name" value="DIENELACTONE HYDROLASE DOMAIN-CONTAINING PROTEIN"/>
    <property type="match status" value="1"/>
</dbReference>
<protein>
    <submittedName>
        <fullName evidence="3">Dienelactone hydrolase</fullName>
    </submittedName>
</protein>
<keyword evidence="3" id="KW-0378">Hydrolase</keyword>
<dbReference type="InterPro" id="IPR050261">
    <property type="entry name" value="FrsA_esterase"/>
</dbReference>
<dbReference type="Pfam" id="PF01738">
    <property type="entry name" value="DLH"/>
    <property type="match status" value="1"/>
</dbReference>
<dbReference type="SUPFAM" id="SSF53474">
    <property type="entry name" value="alpha/beta-Hydrolases"/>
    <property type="match status" value="1"/>
</dbReference>
<dbReference type="RefSeq" id="WP_176067787.1">
    <property type="nucleotide sequence ID" value="NZ_BJTG01000009.1"/>
</dbReference>
<organism evidence="3 4">
    <name type="scientific">Anaeromyxobacter diazotrophicus</name>
    <dbReference type="NCBI Taxonomy" id="2590199"/>
    <lineage>
        <taxon>Bacteria</taxon>
        <taxon>Pseudomonadati</taxon>
        <taxon>Myxococcota</taxon>
        <taxon>Myxococcia</taxon>
        <taxon>Myxococcales</taxon>
        <taxon>Cystobacterineae</taxon>
        <taxon>Anaeromyxobacteraceae</taxon>
        <taxon>Anaeromyxobacter</taxon>
    </lineage>
</organism>
<dbReference type="AlphaFoldDB" id="A0A7I9VR20"/>
<comment type="caution">
    <text evidence="3">The sequence shown here is derived from an EMBL/GenBank/DDBJ whole genome shotgun (WGS) entry which is preliminary data.</text>
</comment>
<gene>
    <name evidence="3" type="ORF">AMYX_35960</name>
</gene>
<evidence type="ECO:0000259" key="2">
    <source>
        <dbReference type="Pfam" id="PF01738"/>
    </source>
</evidence>
<dbReference type="InterPro" id="IPR029058">
    <property type="entry name" value="AB_hydrolase_fold"/>
</dbReference>
<dbReference type="PANTHER" id="PTHR22946">
    <property type="entry name" value="DIENELACTONE HYDROLASE DOMAIN-CONTAINING PROTEIN-RELATED"/>
    <property type="match status" value="1"/>
</dbReference>
<evidence type="ECO:0000313" key="3">
    <source>
        <dbReference type="EMBL" id="GEJ58855.1"/>
    </source>
</evidence>
<dbReference type="EMBL" id="BJTG01000009">
    <property type="protein sequence ID" value="GEJ58855.1"/>
    <property type="molecule type" value="Genomic_DNA"/>
</dbReference>
<accession>A0A7I9VR20</accession>
<dbReference type="Proteomes" id="UP000503640">
    <property type="component" value="Unassembled WGS sequence"/>
</dbReference>
<proteinExistence type="predicted"/>
<keyword evidence="1" id="KW-0732">Signal</keyword>
<name>A0A7I9VR20_9BACT</name>